<name>A0ACB8X0M7_9TELE</name>
<accession>A0ACB8X0M7</accession>
<sequence length="337" mass="36079">MPGPHDDGGKVGPVTSLPGAALDPDSARRPRLLLFSSRGTSGRSSGRHRRTPQGEQLIPAVNNGAVAPREVSGHANRNCESHTQNVHMSQPRDDDAMLVRTYASKSSKGSIKSSASIAAVNARAKAEAARAKAAFAQKEIEVRVKQAQLKVEETRLEATLEALHQERDAEAALAEATVYEAAASEMEEGHIGDAKPTQLPGSPTYLPPKLEVDTADLRTTPYVSLSQNHGNPGIPQPTQGVTVSGSPPSAKPQTVSQVNANISDLTRFLARCELLTGGLTRFSDKPGDYWAWKSSFENVTQGLHLTASEELDLLTKWLGDESSQHAATDILLVEFIL</sequence>
<comment type="caution">
    <text evidence="1">The sequence shown here is derived from an EMBL/GenBank/DDBJ whole genome shotgun (WGS) entry which is preliminary data.</text>
</comment>
<proteinExistence type="predicted"/>
<gene>
    <name evidence="1" type="ORF">L3Q82_022999</name>
</gene>
<evidence type="ECO:0000313" key="2">
    <source>
        <dbReference type="Proteomes" id="UP000831701"/>
    </source>
</evidence>
<dbReference type="EMBL" id="CM041535">
    <property type="protein sequence ID" value="KAI3372518.1"/>
    <property type="molecule type" value="Genomic_DNA"/>
</dbReference>
<organism evidence="1 2">
    <name type="scientific">Scortum barcoo</name>
    <name type="common">barcoo grunter</name>
    <dbReference type="NCBI Taxonomy" id="214431"/>
    <lineage>
        <taxon>Eukaryota</taxon>
        <taxon>Metazoa</taxon>
        <taxon>Chordata</taxon>
        <taxon>Craniata</taxon>
        <taxon>Vertebrata</taxon>
        <taxon>Euteleostomi</taxon>
        <taxon>Actinopterygii</taxon>
        <taxon>Neopterygii</taxon>
        <taxon>Teleostei</taxon>
        <taxon>Neoteleostei</taxon>
        <taxon>Acanthomorphata</taxon>
        <taxon>Eupercaria</taxon>
        <taxon>Centrarchiformes</taxon>
        <taxon>Terapontoidei</taxon>
        <taxon>Terapontidae</taxon>
        <taxon>Scortum</taxon>
    </lineage>
</organism>
<reference evidence="1" key="1">
    <citation type="submission" date="2022-04" db="EMBL/GenBank/DDBJ databases">
        <title>Jade perch genome.</title>
        <authorList>
            <person name="Chao B."/>
        </authorList>
    </citation>
    <scope>NUCLEOTIDE SEQUENCE</scope>
    <source>
        <strain evidence="1">CB-2022</strain>
    </source>
</reference>
<keyword evidence="2" id="KW-1185">Reference proteome</keyword>
<dbReference type="Proteomes" id="UP000831701">
    <property type="component" value="Chromosome 5"/>
</dbReference>
<protein>
    <submittedName>
        <fullName evidence="1">Uncharacterized protein</fullName>
    </submittedName>
</protein>
<evidence type="ECO:0000313" key="1">
    <source>
        <dbReference type="EMBL" id="KAI3372518.1"/>
    </source>
</evidence>